<proteinExistence type="predicted"/>
<keyword evidence="3" id="KW-1185">Reference proteome</keyword>
<evidence type="ECO:0000256" key="1">
    <source>
        <dbReference type="SAM" id="MobiDB-lite"/>
    </source>
</evidence>
<dbReference type="EMBL" id="LAVV01009901">
    <property type="protein sequence ID" value="KNZ49814.1"/>
    <property type="molecule type" value="Genomic_DNA"/>
</dbReference>
<feature type="region of interest" description="Disordered" evidence="1">
    <location>
        <begin position="159"/>
        <end position="179"/>
    </location>
</feature>
<dbReference type="VEuPathDB" id="FungiDB:VP01_4760g1"/>
<protein>
    <submittedName>
        <fullName evidence="2">Uncharacterized protein</fullName>
    </submittedName>
</protein>
<gene>
    <name evidence="2" type="ORF">VP01_4760g1</name>
</gene>
<accession>A0A0L6UMR9</accession>
<reference evidence="2 3" key="1">
    <citation type="submission" date="2015-08" db="EMBL/GenBank/DDBJ databases">
        <title>Next Generation Sequencing and Analysis of the Genome of Puccinia sorghi L Schw, the Causal Agent of Maize Common Rust.</title>
        <authorList>
            <person name="Rochi L."/>
            <person name="Burguener G."/>
            <person name="Darino M."/>
            <person name="Turjanski A."/>
            <person name="Kreff E."/>
            <person name="Dieguez M.J."/>
            <person name="Sacco F."/>
        </authorList>
    </citation>
    <scope>NUCLEOTIDE SEQUENCE [LARGE SCALE GENOMIC DNA]</scope>
    <source>
        <strain evidence="2 3">RO10H11247</strain>
    </source>
</reference>
<comment type="caution">
    <text evidence="2">The sequence shown here is derived from an EMBL/GenBank/DDBJ whole genome shotgun (WGS) entry which is preliminary data.</text>
</comment>
<dbReference type="AlphaFoldDB" id="A0A0L6UMR9"/>
<feature type="compositionally biased region" description="Polar residues" evidence="1">
    <location>
        <begin position="163"/>
        <end position="179"/>
    </location>
</feature>
<evidence type="ECO:0000313" key="2">
    <source>
        <dbReference type="EMBL" id="KNZ49814.1"/>
    </source>
</evidence>
<organism evidence="2 3">
    <name type="scientific">Puccinia sorghi</name>
    <dbReference type="NCBI Taxonomy" id="27349"/>
    <lineage>
        <taxon>Eukaryota</taxon>
        <taxon>Fungi</taxon>
        <taxon>Dikarya</taxon>
        <taxon>Basidiomycota</taxon>
        <taxon>Pucciniomycotina</taxon>
        <taxon>Pucciniomycetes</taxon>
        <taxon>Pucciniales</taxon>
        <taxon>Pucciniaceae</taxon>
        <taxon>Puccinia</taxon>
    </lineage>
</organism>
<dbReference type="Proteomes" id="UP000037035">
    <property type="component" value="Unassembled WGS sequence"/>
</dbReference>
<name>A0A0L6UMR9_9BASI</name>
<evidence type="ECO:0000313" key="3">
    <source>
        <dbReference type="Proteomes" id="UP000037035"/>
    </source>
</evidence>
<sequence length="179" mass="20232">MDYTAQCLIGQEIFCLVLNSQWLQYEQTIHCIEYLLRHACPTRARTGISDQMLDIGVRWVVEPTCWIPLFKRNLGISARQDWSSQSVVGLARPHCSWAPCPSKRWTRLPDNLPPVGLWCPTGLLVGQSHPTTGVVRLLSPTSSNSSDVHFRQVLISQRHNRKAVQQESSGANTQNKSIR</sequence>